<evidence type="ECO:0000313" key="2">
    <source>
        <dbReference type="Proteomes" id="UP000675940"/>
    </source>
</evidence>
<name>A0A940S2A6_9RHOB</name>
<protein>
    <submittedName>
        <fullName evidence="1">Uncharacterized protein</fullName>
    </submittedName>
</protein>
<comment type="caution">
    <text evidence="1">The sequence shown here is derived from an EMBL/GenBank/DDBJ whole genome shotgun (WGS) entry which is preliminary data.</text>
</comment>
<dbReference type="EMBL" id="JAGISH010000021">
    <property type="protein sequence ID" value="MBP0485028.1"/>
    <property type="molecule type" value="Genomic_DNA"/>
</dbReference>
<proteinExistence type="predicted"/>
<gene>
    <name evidence="1" type="ORF">J5474_21355</name>
</gene>
<reference evidence="1" key="1">
    <citation type="submission" date="2021-03" db="EMBL/GenBank/DDBJ databases">
        <title>Sagittula salina sp. nov. strain M10.9X isolated from the marine waste.</title>
        <authorList>
            <person name="Satari L."/>
            <person name="Molina-Menor E."/>
            <person name="Vidal-Verdu A."/>
            <person name="Pascual J."/>
            <person name="Pereto J."/>
            <person name="Porcar M."/>
        </authorList>
    </citation>
    <scope>NUCLEOTIDE SEQUENCE</scope>
    <source>
        <strain evidence="1">M10.9X</strain>
    </source>
</reference>
<dbReference type="RefSeq" id="WP_209363896.1">
    <property type="nucleotide sequence ID" value="NZ_JAGISH010000021.1"/>
</dbReference>
<dbReference type="AlphaFoldDB" id="A0A940S2A6"/>
<organism evidence="1 2">
    <name type="scientific">Sagittula salina</name>
    <dbReference type="NCBI Taxonomy" id="2820268"/>
    <lineage>
        <taxon>Bacteria</taxon>
        <taxon>Pseudomonadati</taxon>
        <taxon>Pseudomonadota</taxon>
        <taxon>Alphaproteobacteria</taxon>
        <taxon>Rhodobacterales</taxon>
        <taxon>Roseobacteraceae</taxon>
        <taxon>Sagittula</taxon>
    </lineage>
</organism>
<keyword evidence="2" id="KW-1185">Reference proteome</keyword>
<dbReference type="Proteomes" id="UP000675940">
    <property type="component" value="Unassembled WGS sequence"/>
</dbReference>
<accession>A0A940S2A6</accession>
<sequence>MQSRTGPDRAGSDGEGRGGLTRSAAVVVAVTLQRLLDEPTRSWSMEEELVLDALRRSATNLNGATTEELAVYISELTPEQLRGVVSNVKGIYHELLFVHAENIDADDVAARVFEATNHPGADVEFIVNGDVIHAVQLKAVASPAAIFEHLARYPGIEVVATEEVAAVVSAASGSGFSNAAISGDVSRVFTELPRDSVAVEIAEGAATSALLAGAISAAQVLRSGKVSRQQFATAFGDVSVGVITATALDVLLDGLA</sequence>
<evidence type="ECO:0000313" key="1">
    <source>
        <dbReference type="EMBL" id="MBP0485028.1"/>
    </source>
</evidence>